<dbReference type="PANTHER" id="PTHR43580">
    <property type="entry name" value="OXIDOREDUCTASE GLYR1-RELATED"/>
    <property type="match status" value="1"/>
</dbReference>
<dbReference type="Gene3D" id="3.40.50.720">
    <property type="entry name" value="NAD(P)-binding Rossmann-like Domain"/>
    <property type="match status" value="1"/>
</dbReference>
<dbReference type="InterPro" id="IPR036291">
    <property type="entry name" value="NAD(P)-bd_dom_sf"/>
</dbReference>
<dbReference type="PROSITE" id="PS51257">
    <property type="entry name" value="PROKAR_LIPOPROTEIN"/>
    <property type="match status" value="1"/>
</dbReference>
<dbReference type="EMBL" id="CP031045">
    <property type="protein sequence ID" value="QDZ24118.1"/>
    <property type="molecule type" value="Genomic_DNA"/>
</dbReference>
<organism evidence="4 5">
    <name type="scientific">Chloropicon primus</name>
    <dbReference type="NCBI Taxonomy" id="1764295"/>
    <lineage>
        <taxon>Eukaryota</taxon>
        <taxon>Viridiplantae</taxon>
        <taxon>Chlorophyta</taxon>
        <taxon>Chloropicophyceae</taxon>
        <taxon>Chloropicales</taxon>
        <taxon>Chloropicaceae</taxon>
        <taxon>Chloropicon</taxon>
    </lineage>
</organism>
<dbReference type="STRING" id="1764295.A0A5B8MTK2"/>
<dbReference type="AlphaFoldDB" id="A0A5B8MTK2"/>
<dbReference type="OrthoDB" id="435038at2759"/>
<protein>
    <submittedName>
        <fullName evidence="4">NAD(P)-binding domain-containing protein</fullName>
    </submittedName>
</protein>
<dbReference type="InterPro" id="IPR006115">
    <property type="entry name" value="6PGDH_NADP-bd"/>
</dbReference>
<dbReference type="InterPro" id="IPR008927">
    <property type="entry name" value="6-PGluconate_DH-like_C_sf"/>
</dbReference>
<evidence type="ECO:0000313" key="4">
    <source>
        <dbReference type="EMBL" id="QDZ24118.1"/>
    </source>
</evidence>
<dbReference type="Pfam" id="PF03446">
    <property type="entry name" value="NAD_binding_2"/>
    <property type="match status" value="1"/>
</dbReference>
<evidence type="ECO:0000259" key="3">
    <source>
        <dbReference type="Pfam" id="PF14833"/>
    </source>
</evidence>
<dbReference type="FunFam" id="3.40.50.720:FF:000058">
    <property type="entry name" value="Putative oxidoreductase GLYR1 homolog"/>
    <property type="match status" value="1"/>
</dbReference>
<dbReference type="InterPro" id="IPR051265">
    <property type="entry name" value="HIBADH-related_NP60_sf"/>
</dbReference>
<keyword evidence="5" id="KW-1185">Reference proteome</keyword>
<dbReference type="SUPFAM" id="SSF51735">
    <property type="entry name" value="NAD(P)-binding Rossmann-fold domains"/>
    <property type="match status" value="1"/>
</dbReference>
<sequence>MRLSAPTFLQINQSSTTTSGCTRAPKPARTVSVSRSVTHGDTNALVRQSAARKACTKVCSSSFLSSKKKTKFDTGLRPRRCVAVKARETENMGKVGFIGLGIMGKPMASNLIKAGFQVVVYNRTQAKCEELVKLGATAAETPAKVVEECDTTVCMLADPKACLEVALGENGIASAITSGKAIVDMSTVDAATSAQIHAAIKEKGGRFLEAPVSGSKKPAEDGQLVILGAGDEDVYKEALPLFEVMGKKSVYLGEVGNGAKMKLVVNMMLGTMTTTFSEAIGLAEKSGLNRDEFFDVLGAGALQSPWYTIKGNAVKNELYKPEQVTFPMKHMQKDLRLALELGEQVNQSLTVAKETNKLFLEAMAEGLEDCDLIAVHPVISKKKK</sequence>
<dbReference type="GO" id="GO:0051287">
    <property type="term" value="F:NAD binding"/>
    <property type="evidence" value="ECO:0007669"/>
    <property type="project" value="InterPro"/>
</dbReference>
<dbReference type="Proteomes" id="UP000316726">
    <property type="component" value="Chromosome 12"/>
</dbReference>
<dbReference type="PROSITE" id="PS00895">
    <property type="entry name" value="3_HYDROXYISOBUT_DH"/>
    <property type="match status" value="1"/>
</dbReference>
<dbReference type="PANTHER" id="PTHR43580:SF2">
    <property type="entry name" value="CYTOKINE-LIKE NUCLEAR FACTOR N-PAC"/>
    <property type="match status" value="1"/>
</dbReference>
<dbReference type="SUPFAM" id="SSF48179">
    <property type="entry name" value="6-phosphogluconate dehydrogenase C-terminal domain-like"/>
    <property type="match status" value="1"/>
</dbReference>
<comment type="similarity">
    <text evidence="1">Belongs to the HIBADH-related family. NP60 subfamily.</text>
</comment>
<evidence type="ECO:0000313" key="5">
    <source>
        <dbReference type="Proteomes" id="UP000316726"/>
    </source>
</evidence>
<evidence type="ECO:0000259" key="2">
    <source>
        <dbReference type="Pfam" id="PF03446"/>
    </source>
</evidence>
<dbReference type="InterPro" id="IPR029154">
    <property type="entry name" value="HIBADH-like_NADP-bd"/>
</dbReference>
<evidence type="ECO:0000256" key="1">
    <source>
        <dbReference type="ARBA" id="ARBA00007598"/>
    </source>
</evidence>
<dbReference type="InterPro" id="IPR013328">
    <property type="entry name" value="6PGD_dom2"/>
</dbReference>
<accession>A0A5B8MTK2</accession>
<proteinExistence type="inferred from homology"/>
<dbReference type="GO" id="GO:0050661">
    <property type="term" value="F:NADP binding"/>
    <property type="evidence" value="ECO:0007669"/>
    <property type="project" value="InterPro"/>
</dbReference>
<dbReference type="GO" id="GO:0016491">
    <property type="term" value="F:oxidoreductase activity"/>
    <property type="evidence" value="ECO:0007669"/>
    <property type="project" value="InterPro"/>
</dbReference>
<reference evidence="4 5" key="1">
    <citation type="submission" date="2018-07" db="EMBL/GenBank/DDBJ databases">
        <title>The complete nuclear genome of the prasinophyte Chloropicon primus (CCMP1205).</title>
        <authorList>
            <person name="Pombert J.-F."/>
            <person name="Otis C."/>
            <person name="Turmel M."/>
            <person name="Lemieux C."/>
        </authorList>
    </citation>
    <scope>NUCLEOTIDE SEQUENCE [LARGE SCALE GENOMIC DNA]</scope>
    <source>
        <strain evidence="4 5">CCMP1205</strain>
    </source>
</reference>
<dbReference type="Pfam" id="PF14833">
    <property type="entry name" value="NAD_binding_11"/>
    <property type="match status" value="1"/>
</dbReference>
<feature type="domain" description="6-phosphogluconate dehydrogenase NADP-binding" evidence="2">
    <location>
        <begin position="94"/>
        <end position="253"/>
    </location>
</feature>
<gene>
    <name evidence="4" type="ORF">A3770_12p66360</name>
</gene>
<name>A0A5B8MTK2_9CHLO</name>
<dbReference type="InterPro" id="IPR002204">
    <property type="entry name" value="3-OH-isobutyrate_DH-rel_CS"/>
</dbReference>
<feature type="domain" description="3-hydroxyisobutyrate dehydrogenase-like NAD-binding" evidence="3">
    <location>
        <begin position="256"/>
        <end position="375"/>
    </location>
</feature>
<dbReference type="Gene3D" id="1.10.1040.10">
    <property type="entry name" value="N-(1-d-carboxylethyl)-l-norvaline Dehydrogenase, domain 2"/>
    <property type="match status" value="1"/>
</dbReference>